<name>A0A356LIP9_9BURK</name>
<protein>
    <submittedName>
        <fullName evidence="3">Arsenate reductase</fullName>
    </submittedName>
</protein>
<dbReference type="PROSITE" id="PS51353">
    <property type="entry name" value="ARSC"/>
    <property type="match status" value="1"/>
</dbReference>
<organism evidence="3 4">
    <name type="scientific">Advenella kashmirensis</name>
    <dbReference type="NCBI Taxonomy" id="310575"/>
    <lineage>
        <taxon>Bacteria</taxon>
        <taxon>Pseudomonadati</taxon>
        <taxon>Pseudomonadota</taxon>
        <taxon>Betaproteobacteria</taxon>
        <taxon>Burkholderiales</taxon>
        <taxon>Alcaligenaceae</taxon>
    </lineage>
</organism>
<dbReference type="SUPFAM" id="SSF52833">
    <property type="entry name" value="Thioredoxin-like"/>
    <property type="match status" value="1"/>
</dbReference>
<evidence type="ECO:0000313" key="4">
    <source>
        <dbReference type="Proteomes" id="UP000264036"/>
    </source>
</evidence>
<accession>A0A356LIP9</accession>
<proteinExistence type="inferred from homology"/>
<sequence length="118" mass="13199">MSVIRQYGLKRCSTCVKARKWLQERGEQVEFSDYREEPADSALLKTWAAAAGGAQLMINRNSQTWRGLPEDRKTPATEQQWLALAAEFPSLIKRPVTMFADGATTFGFAESTFAAHLS</sequence>
<dbReference type="Gene3D" id="3.40.30.10">
    <property type="entry name" value="Glutaredoxin"/>
    <property type="match status" value="1"/>
</dbReference>
<dbReference type="PANTHER" id="PTHR30041:SF8">
    <property type="entry name" value="PROTEIN YFFB"/>
    <property type="match status" value="1"/>
</dbReference>
<evidence type="ECO:0000256" key="2">
    <source>
        <dbReference type="PROSITE-ProRule" id="PRU01282"/>
    </source>
</evidence>
<comment type="caution">
    <text evidence="3">The sequence shown here is derived from an EMBL/GenBank/DDBJ whole genome shotgun (WGS) entry which is preliminary data.</text>
</comment>
<reference evidence="3 4" key="1">
    <citation type="journal article" date="2018" name="Nat. Biotechnol.">
        <title>A standardized bacterial taxonomy based on genome phylogeny substantially revises the tree of life.</title>
        <authorList>
            <person name="Parks D.H."/>
            <person name="Chuvochina M."/>
            <person name="Waite D.W."/>
            <person name="Rinke C."/>
            <person name="Skarshewski A."/>
            <person name="Chaumeil P.A."/>
            <person name="Hugenholtz P."/>
        </authorList>
    </citation>
    <scope>NUCLEOTIDE SEQUENCE [LARGE SCALE GENOMIC DNA]</scope>
    <source>
        <strain evidence="3">UBA10707</strain>
    </source>
</reference>
<dbReference type="EMBL" id="DOEK01000031">
    <property type="protein sequence ID" value="HBP30847.1"/>
    <property type="molecule type" value="Genomic_DNA"/>
</dbReference>
<dbReference type="InterPro" id="IPR006660">
    <property type="entry name" value="Arsenate_reductase-like"/>
</dbReference>
<dbReference type="AlphaFoldDB" id="A0A356LIP9"/>
<dbReference type="PANTHER" id="PTHR30041">
    <property type="entry name" value="ARSENATE REDUCTASE"/>
    <property type="match status" value="1"/>
</dbReference>
<comment type="similarity">
    <text evidence="1 2">Belongs to the ArsC family.</text>
</comment>
<dbReference type="Pfam" id="PF03960">
    <property type="entry name" value="ArsC"/>
    <property type="match status" value="1"/>
</dbReference>
<dbReference type="Proteomes" id="UP000264036">
    <property type="component" value="Unassembled WGS sequence"/>
</dbReference>
<gene>
    <name evidence="3" type="ORF">DD666_15675</name>
</gene>
<dbReference type="InterPro" id="IPR036249">
    <property type="entry name" value="Thioredoxin-like_sf"/>
</dbReference>
<evidence type="ECO:0000313" key="3">
    <source>
        <dbReference type="EMBL" id="HBP30847.1"/>
    </source>
</evidence>
<evidence type="ECO:0000256" key="1">
    <source>
        <dbReference type="ARBA" id="ARBA00007198"/>
    </source>
</evidence>